<dbReference type="SUPFAM" id="SSF46689">
    <property type="entry name" value="Homeodomain-like"/>
    <property type="match status" value="1"/>
</dbReference>
<evidence type="ECO:0000256" key="4">
    <source>
        <dbReference type="PROSITE-ProRule" id="PRU00335"/>
    </source>
</evidence>
<dbReference type="PANTHER" id="PTHR30055">
    <property type="entry name" value="HTH-TYPE TRANSCRIPTIONAL REGULATOR RUTR"/>
    <property type="match status" value="1"/>
</dbReference>
<organism evidence="6 7">
    <name type="scientific">Galactobacter valiniphilus</name>
    <dbReference type="NCBI Taxonomy" id="2676122"/>
    <lineage>
        <taxon>Bacteria</taxon>
        <taxon>Bacillati</taxon>
        <taxon>Actinomycetota</taxon>
        <taxon>Actinomycetes</taxon>
        <taxon>Micrococcales</taxon>
        <taxon>Micrococcaceae</taxon>
        <taxon>Galactobacter</taxon>
    </lineage>
</organism>
<proteinExistence type="predicted"/>
<feature type="domain" description="HTH tetR-type" evidence="5">
    <location>
        <begin position="9"/>
        <end position="69"/>
    </location>
</feature>
<gene>
    <name evidence="6" type="ORF">DWB68_12335</name>
</gene>
<dbReference type="InterPro" id="IPR050109">
    <property type="entry name" value="HTH-type_TetR-like_transc_reg"/>
</dbReference>
<keyword evidence="2 4" id="KW-0238">DNA-binding</keyword>
<dbReference type="AlphaFoldDB" id="A0A399J7M9"/>
<evidence type="ECO:0000313" key="7">
    <source>
        <dbReference type="Proteomes" id="UP000265419"/>
    </source>
</evidence>
<keyword evidence="3" id="KW-0804">Transcription</keyword>
<evidence type="ECO:0000256" key="2">
    <source>
        <dbReference type="ARBA" id="ARBA00023125"/>
    </source>
</evidence>
<evidence type="ECO:0000256" key="3">
    <source>
        <dbReference type="ARBA" id="ARBA00023163"/>
    </source>
</evidence>
<dbReference type="GO" id="GO:0000976">
    <property type="term" value="F:transcription cis-regulatory region binding"/>
    <property type="evidence" value="ECO:0007669"/>
    <property type="project" value="TreeGrafter"/>
</dbReference>
<dbReference type="EMBL" id="QQXK01000026">
    <property type="protein sequence ID" value="RII41508.1"/>
    <property type="molecule type" value="Genomic_DNA"/>
</dbReference>
<evidence type="ECO:0000313" key="6">
    <source>
        <dbReference type="EMBL" id="RII41508.1"/>
    </source>
</evidence>
<dbReference type="InterPro" id="IPR001647">
    <property type="entry name" value="HTH_TetR"/>
</dbReference>
<dbReference type="InterPro" id="IPR009057">
    <property type="entry name" value="Homeodomain-like_sf"/>
</dbReference>
<comment type="caution">
    <text evidence="6">The sequence shown here is derived from an EMBL/GenBank/DDBJ whole genome shotgun (WGS) entry which is preliminary data.</text>
</comment>
<dbReference type="PANTHER" id="PTHR30055:SF234">
    <property type="entry name" value="HTH-TYPE TRANSCRIPTIONAL REGULATOR BETI"/>
    <property type="match status" value="1"/>
</dbReference>
<name>A0A399J7M9_9MICC</name>
<dbReference type="PRINTS" id="PR00455">
    <property type="entry name" value="HTHTETR"/>
</dbReference>
<dbReference type="PROSITE" id="PS50977">
    <property type="entry name" value="HTH_TETR_2"/>
    <property type="match status" value="1"/>
</dbReference>
<keyword evidence="1" id="KW-0805">Transcription regulation</keyword>
<dbReference type="RefSeq" id="WP_119425424.1">
    <property type="nucleotide sequence ID" value="NZ_QQXK01000026.1"/>
</dbReference>
<dbReference type="Pfam" id="PF00440">
    <property type="entry name" value="TetR_N"/>
    <property type="match status" value="1"/>
</dbReference>
<dbReference type="GO" id="GO:0003700">
    <property type="term" value="F:DNA-binding transcription factor activity"/>
    <property type="evidence" value="ECO:0007669"/>
    <property type="project" value="TreeGrafter"/>
</dbReference>
<evidence type="ECO:0000259" key="5">
    <source>
        <dbReference type="PROSITE" id="PS50977"/>
    </source>
</evidence>
<evidence type="ECO:0000256" key="1">
    <source>
        <dbReference type="ARBA" id="ARBA00023015"/>
    </source>
</evidence>
<feature type="DNA-binding region" description="H-T-H motif" evidence="4">
    <location>
        <begin position="32"/>
        <end position="51"/>
    </location>
</feature>
<reference evidence="6 7" key="1">
    <citation type="submission" date="2018-07" db="EMBL/GenBank/DDBJ databases">
        <title>Arthrobacter sp. nov., isolated from raw cow's milk with high bacterial count.</title>
        <authorList>
            <person name="Hahne J."/>
            <person name="Isele D."/>
            <person name="Lipski A."/>
        </authorList>
    </citation>
    <scope>NUCLEOTIDE SEQUENCE [LARGE SCALE GENOMIC DNA]</scope>
    <source>
        <strain evidence="6 7">JZ R-35</strain>
    </source>
</reference>
<dbReference type="Gene3D" id="1.10.357.10">
    <property type="entry name" value="Tetracycline Repressor, domain 2"/>
    <property type="match status" value="1"/>
</dbReference>
<accession>A0A399J7M9</accession>
<keyword evidence="7" id="KW-1185">Reference proteome</keyword>
<sequence>MTNLSRVLTPKATGVVEAAKAEFATHGFAGATTDAIARKAGVSQPYVVRLFGSKERLFLRCCAEGHEALISSFRAAIARTPERPVNPAVIGACYHELVEDATILKLMVQQNTMGDHPTIGPQVREWFMDLYRVLRREAELPEEMARTFFARGMLINQLLSLGLTPEDDEARELLRYLAPTGERPAPGA</sequence>
<protein>
    <submittedName>
        <fullName evidence="6">TetR/AcrR family transcriptional regulator</fullName>
    </submittedName>
</protein>
<dbReference type="Proteomes" id="UP000265419">
    <property type="component" value="Unassembled WGS sequence"/>
</dbReference>